<keyword evidence="12" id="KW-1133">Transmembrane helix</keyword>
<dbReference type="InterPro" id="IPR016024">
    <property type="entry name" value="ARM-type_fold"/>
</dbReference>
<comment type="similarity">
    <text evidence="10">Belongs to the exportin family.</text>
</comment>
<comment type="function">
    <text evidence="10">tRNA nucleus export receptor which facilitates tRNA translocation across the nuclear pore complex.</text>
</comment>
<evidence type="ECO:0000256" key="11">
    <source>
        <dbReference type="SAM" id="MobiDB-lite"/>
    </source>
</evidence>
<dbReference type="GO" id="GO:0071528">
    <property type="term" value="P:tRNA re-export from nucleus"/>
    <property type="evidence" value="ECO:0007669"/>
    <property type="project" value="UniProtKB-UniRule"/>
</dbReference>
<keyword evidence="3 10" id="KW-0813">Transport</keyword>
<evidence type="ECO:0000256" key="9">
    <source>
        <dbReference type="ARBA" id="ARBA00032199"/>
    </source>
</evidence>
<dbReference type="Gene3D" id="1.25.10.10">
    <property type="entry name" value="Leucine-rich Repeat Variant"/>
    <property type="match status" value="1"/>
</dbReference>
<dbReference type="Pfam" id="PF08389">
    <property type="entry name" value="Xpo1"/>
    <property type="match status" value="1"/>
</dbReference>
<evidence type="ECO:0000256" key="3">
    <source>
        <dbReference type="ARBA" id="ARBA00022448"/>
    </source>
</evidence>
<proteinExistence type="inferred from homology"/>
<evidence type="ECO:0000256" key="7">
    <source>
        <dbReference type="ARBA" id="ARBA00023242"/>
    </source>
</evidence>
<dbReference type="InterPro" id="IPR045546">
    <property type="entry name" value="Exportin-T_C"/>
</dbReference>
<dbReference type="InterPro" id="IPR013598">
    <property type="entry name" value="Exportin-1/Importin-b-like"/>
</dbReference>
<evidence type="ECO:0000256" key="8">
    <source>
        <dbReference type="ARBA" id="ARBA00029784"/>
    </source>
</evidence>
<keyword evidence="7 10" id="KW-0539">Nucleus</keyword>
<dbReference type="PANTHER" id="PTHR15952">
    <property type="entry name" value="EXPORTIN-T/LOS1"/>
    <property type="match status" value="1"/>
</dbReference>
<evidence type="ECO:0000256" key="2">
    <source>
        <dbReference type="ARBA" id="ARBA00018928"/>
    </source>
</evidence>
<feature type="domain" description="Exportin-T C-terminal" evidence="14">
    <location>
        <begin position="484"/>
        <end position="763"/>
    </location>
</feature>
<dbReference type="GO" id="GO:0016363">
    <property type="term" value="C:nuclear matrix"/>
    <property type="evidence" value="ECO:0007669"/>
    <property type="project" value="TreeGrafter"/>
</dbReference>
<evidence type="ECO:0000313" key="15">
    <source>
        <dbReference type="EMBL" id="KGB33914.1"/>
    </source>
</evidence>
<keyword evidence="5 10" id="KW-0820">tRNA-binding</keyword>
<dbReference type="GO" id="GO:0005737">
    <property type="term" value="C:cytoplasm"/>
    <property type="evidence" value="ECO:0007669"/>
    <property type="project" value="UniProtKB-SubCell"/>
</dbReference>
<dbReference type="GO" id="GO:0031267">
    <property type="term" value="F:small GTPase binding"/>
    <property type="evidence" value="ECO:0007669"/>
    <property type="project" value="InterPro"/>
</dbReference>
<dbReference type="EMBL" id="KL250577">
    <property type="protein sequence ID" value="KGB33914.1"/>
    <property type="molecule type" value="Genomic_DNA"/>
</dbReference>
<evidence type="ECO:0000256" key="4">
    <source>
        <dbReference type="ARBA" id="ARBA00022490"/>
    </source>
</evidence>
<dbReference type="InterPro" id="IPR040017">
    <property type="entry name" value="XPOT"/>
</dbReference>
<dbReference type="Pfam" id="PF19282">
    <property type="entry name" value="Exportin-T"/>
    <property type="match status" value="2"/>
</dbReference>
<evidence type="ECO:0000256" key="6">
    <source>
        <dbReference type="ARBA" id="ARBA00022884"/>
    </source>
</evidence>
<evidence type="ECO:0000259" key="14">
    <source>
        <dbReference type="Pfam" id="PF19282"/>
    </source>
</evidence>
<sequence>MDFNIAELCNVFNAQQGKDNNCQKHVLKLIQFLSSEDGWPICTSVLLNSNSTLPNVDALPGDQKSALFFLCCRALEENLKSDLPVRPDEAQQFATFACQWLRYFINPVDGIRKPKYFEAKAGQLITLAIIRYYPNHWSSLFDDLLGILVEATDGQLSERNKSDVVAVDLFLDILIDLDSYIISRNVQLTTEELRRSNELKDAMRESCIGSLIHTCYQLIYRFLNSCQSNACLIRKILHTIGLYASWVDLTLVANTEWITLLSRLLQLSIDNNSANAIIRCGIYLYLIGFVNKGMQVIDKLRLLTGIWEQLGSMLINDPNISNFMMNSANDTCDNLNEDQLESLSTFATLIDAMGNQLLSVYRNLYEATWINNSSNQANNQFRSESDDNSFLPIALEALEDRLNIAVRLFEHKEQQISQVVTPFLRSYLGLLKSVVNHPSENLLSPGGGRRSRNRNSSTSLDSTNPLLLNSTTSPGHLEINEIRSFFVKRLLFACIDKMKCLPIRDNQGDDDESEYEEYRHELRTLFGNITQLDQRFVLDTIHQMVRHSHHLLNSNGMEKSSFPLEHVQQIDVTLNLFYLFGEICKYTVIVVCASKNDHFCQSFPQHETMVSIMSILCSDSFSRLPHETLQLQYFEIMVRYERYFSLVPEHLLNVMLAFVDDRGLHSSWHSVKIRCAYLINRIIKSHKKTLLPHTEEYLSRFSDLLELSLEPDSSVVNGELNGNVGFANGNTSNFGKSVKTGLGITEQGFLYEAAAQLIAAGGIQLPNSDNSNNNGEDRVGELFRVLLTPVMIQYDQFVTKYVTEQNPKVAEVRGILVKQVTDLITKTTRVFSQPKSVMTSGCEAVLIDAMHLIISELSRFPTEAASPGRQAACAGVRAFLHRMVACIVPTNESNSIGCRSTLTSDILLVALVDAVPKLVRPLQSTVACYTTANQVLDIVDAEQRWKEIRDVIPLVTQVVLRYKNQSIPFLSTCLPHLMEVIINALNESLPPNHPTLIEEKKLLRRGYLQLVQTIYQSVPDVFSQLISENIVQNLSTVLGQVQACLESDDPTGLRSGVILFLQLIQSAAHNLQFYEDFLLPHLVPFFILGPISPVFRLTDGQFILALDKISESLHVLYQKQDGLYTYLKDYFLPRQQLSPELVQSYTSALKSSLKDFQLFVRIPNSENVPDPCDPGKFVKSIGHLNYDGGGPLNSFGSDFESKRTNIQTHCGFTQFSTSILTFITILIVLLTILKFISNTELKYRYEHDIWPTTCCPSLPYDKPGFSWDN</sequence>
<protein>
    <recommendedName>
        <fullName evidence="2 10">Exportin-T</fullName>
    </recommendedName>
    <alternativeName>
        <fullName evidence="8 10">Exportin(tRNA)</fullName>
    </alternativeName>
    <alternativeName>
        <fullName evidence="9 10">tRNA exportin</fullName>
    </alternativeName>
</protein>
<evidence type="ECO:0000256" key="5">
    <source>
        <dbReference type="ARBA" id="ARBA00022555"/>
    </source>
</evidence>
<feature type="transmembrane region" description="Helical" evidence="12">
    <location>
        <begin position="1215"/>
        <end position="1236"/>
    </location>
</feature>
<accession>A0A094ZLS7</accession>
<dbReference type="AlphaFoldDB" id="A0A094ZLS7"/>
<dbReference type="GO" id="GO:0000049">
    <property type="term" value="F:tRNA binding"/>
    <property type="evidence" value="ECO:0007669"/>
    <property type="project" value="UniProtKB-UniRule"/>
</dbReference>
<feature type="region of interest" description="Disordered" evidence="11">
    <location>
        <begin position="441"/>
        <end position="467"/>
    </location>
</feature>
<dbReference type="PANTHER" id="PTHR15952:SF11">
    <property type="entry name" value="EXPORTIN-T"/>
    <property type="match status" value="1"/>
</dbReference>
<feature type="domain" description="Exportin-T C-terminal" evidence="14">
    <location>
        <begin position="944"/>
        <end position="1160"/>
    </location>
</feature>
<keyword evidence="12" id="KW-0812">Transmembrane</keyword>
<reference evidence="15" key="1">
    <citation type="journal article" date="2012" name="Nat. Genet.">
        <title>Whole-genome sequence of Schistosoma haematobium.</title>
        <authorList>
            <person name="Young N.D."/>
            <person name="Jex A.R."/>
            <person name="Li B."/>
            <person name="Liu S."/>
            <person name="Yang L."/>
            <person name="Xiong Z."/>
            <person name="Li Y."/>
            <person name="Cantacessi C."/>
            <person name="Hall R.S."/>
            <person name="Xu X."/>
            <person name="Chen F."/>
            <person name="Wu X."/>
            <person name="Zerlotini A."/>
            <person name="Oliveira G."/>
            <person name="Hofmann A."/>
            <person name="Zhang G."/>
            <person name="Fang X."/>
            <person name="Kang Y."/>
            <person name="Campbell B.E."/>
            <person name="Loukas A."/>
            <person name="Ranganathan S."/>
            <person name="Rollinson D."/>
            <person name="Rinaldi G."/>
            <person name="Brindley P.J."/>
            <person name="Yang H."/>
            <person name="Wang J."/>
            <person name="Wang J."/>
            <person name="Gasser R.B."/>
        </authorList>
    </citation>
    <scope>NUCLEOTIDE SEQUENCE [LARGE SCALE GENOMIC DNA]</scope>
</reference>
<keyword evidence="12" id="KW-0472">Membrane</keyword>
<evidence type="ECO:0000256" key="12">
    <source>
        <dbReference type="SAM" id="Phobius"/>
    </source>
</evidence>
<dbReference type="STRING" id="6185.A0A094ZLS7"/>
<evidence type="ECO:0000256" key="1">
    <source>
        <dbReference type="ARBA" id="ARBA00004496"/>
    </source>
</evidence>
<keyword evidence="4 10" id="KW-0963">Cytoplasm</keyword>
<name>A0A094ZLS7_SCHHA</name>
<dbReference type="SUPFAM" id="SSF48371">
    <property type="entry name" value="ARM repeat"/>
    <property type="match status" value="1"/>
</dbReference>
<dbReference type="InterPro" id="IPR011989">
    <property type="entry name" value="ARM-like"/>
</dbReference>
<feature type="compositionally biased region" description="Low complexity" evidence="11">
    <location>
        <begin position="454"/>
        <end position="464"/>
    </location>
</feature>
<comment type="subcellular location">
    <subcellularLocation>
        <location evidence="1 10">Cytoplasm</location>
    </subcellularLocation>
    <subcellularLocation>
        <location evidence="10">Nucleus</location>
    </subcellularLocation>
    <text evidence="10">Shuttles between the nucleus and the cytoplasm.</text>
</comment>
<evidence type="ECO:0000259" key="13">
    <source>
        <dbReference type="Pfam" id="PF08389"/>
    </source>
</evidence>
<evidence type="ECO:0000256" key="10">
    <source>
        <dbReference type="RuleBase" id="RU366037"/>
    </source>
</evidence>
<keyword evidence="6 10" id="KW-0694">RNA-binding</keyword>
<organism evidence="15">
    <name type="scientific">Schistosoma haematobium</name>
    <name type="common">Blood fluke</name>
    <dbReference type="NCBI Taxonomy" id="6185"/>
    <lineage>
        <taxon>Eukaryota</taxon>
        <taxon>Metazoa</taxon>
        <taxon>Spiralia</taxon>
        <taxon>Lophotrochozoa</taxon>
        <taxon>Platyhelminthes</taxon>
        <taxon>Trematoda</taxon>
        <taxon>Digenea</taxon>
        <taxon>Strigeidida</taxon>
        <taxon>Schistosomatoidea</taxon>
        <taxon>Schistosomatidae</taxon>
        <taxon>Schistosoma</taxon>
    </lineage>
</organism>
<dbReference type="GO" id="GO:0005643">
    <property type="term" value="C:nuclear pore"/>
    <property type="evidence" value="ECO:0007669"/>
    <property type="project" value="TreeGrafter"/>
</dbReference>
<feature type="domain" description="Exportin-1/Importin-beta-like" evidence="13">
    <location>
        <begin position="114"/>
        <end position="268"/>
    </location>
</feature>
<gene>
    <name evidence="15" type="ORF">MS3_02115</name>
</gene>